<proteinExistence type="predicted"/>
<gene>
    <name evidence="6" type="ORF">AFULGI_00012800</name>
</gene>
<dbReference type="AlphaFoldDB" id="A0A075WCF1"/>
<keyword evidence="4" id="KW-0472">Membrane</keyword>
<dbReference type="GO" id="GO:0016042">
    <property type="term" value="P:lipid catabolic process"/>
    <property type="evidence" value="ECO:0007669"/>
    <property type="project" value="UniProtKB-KW"/>
</dbReference>
<dbReference type="KEGG" id="afg:AFULGI_00012800"/>
<evidence type="ECO:0000313" key="7">
    <source>
        <dbReference type="Proteomes" id="UP000028501"/>
    </source>
</evidence>
<feature type="transmembrane region" description="Helical" evidence="4">
    <location>
        <begin position="408"/>
        <end position="427"/>
    </location>
</feature>
<keyword evidence="3" id="KW-0443">Lipid metabolism</keyword>
<dbReference type="PANTHER" id="PTHR43856:SF1">
    <property type="entry name" value="MITOCHONDRIAL CARDIOLIPIN HYDROLASE"/>
    <property type="match status" value="1"/>
</dbReference>
<keyword evidence="1" id="KW-0378">Hydrolase</keyword>
<dbReference type="HOGENOM" id="CLU_631067_0_0_2"/>
<dbReference type="Pfam" id="PF13091">
    <property type="entry name" value="PLDc_2"/>
    <property type="match status" value="1"/>
</dbReference>
<dbReference type="InterPro" id="IPR051406">
    <property type="entry name" value="PLD_domain"/>
</dbReference>
<dbReference type="EMBL" id="CP006577">
    <property type="protein sequence ID" value="AIG98055.1"/>
    <property type="molecule type" value="Genomic_DNA"/>
</dbReference>
<dbReference type="RefSeq" id="WP_010878676.1">
    <property type="nucleotide sequence ID" value="NZ_CP006577.1"/>
</dbReference>
<evidence type="ECO:0000256" key="4">
    <source>
        <dbReference type="SAM" id="Phobius"/>
    </source>
</evidence>
<accession>A0A075WCF1</accession>
<dbReference type="GO" id="GO:0016891">
    <property type="term" value="F:RNA endonuclease activity producing 5'-phosphomonoesters, hydrolytic mechanism"/>
    <property type="evidence" value="ECO:0007669"/>
    <property type="project" value="TreeGrafter"/>
</dbReference>
<sequence length="434" mass="49112">MKLALLMLLAAALIEVYPNPYGLDDAEYVKFRCNSSCLLTDGEGWVEAGPGTHIAAKNLSYFEERFGYRADVQFSPQMALSNSGEEVCVEDAEGKDCFYYGKDIKFLDDGVIYYRTASGWDFRYEDWSNFSCLTEVVEGQLILTPSDFTLDDGWVVASYTFHAPFSPSKLFVDARTDRPCREFETDTVFLSAPSYRNFHYKFAVKGDKVVITTENWQFSKRGFVVLFENHNVSEMLQNLLRNDEKYRTSVSKTCSNWTYRNGADGRTLTFKAPITVFILPDCNPVLKFISSARERLLIIAPYIDFRWYKDDGLLEAIKGAKESGAEVKVVLNAKYAKEEAVSTLRKEGVKVELIDNLHGKAIVSDKRLLITSANMNMHGLKLNREIGVIINNPEMADAVIKEFEGGEVTPLDLLLTFAAFLASVAIFRKMKDKF</sequence>
<organism evidence="6 7">
    <name type="scientific">Archaeoglobus fulgidus DSM 8774</name>
    <dbReference type="NCBI Taxonomy" id="1344584"/>
    <lineage>
        <taxon>Archaea</taxon>
        <taxon>Methanobacteriati</taxon>
        <taxon>Methanobacteriota</taxon>
        <taxon>Archaeoglobi</taxon>
        <taxon>Archaeoglobales</taxon>
        <taxon>Archaeoglobaceae</taxon>
        <taxon>Archaeoglobus</taxon>
    </lineage>
</organism>
<dbReference type="Proteomes" id="UP000028501">
    <property type="component" value="Chromosome"/>
</dbReference>
<keyword evidence="4" id="KW-0812">Transmembrane</keyword>
<evidence type="ECO:0000313" key="6">
    <source>
        <dbReference type="EMBL" id="AIG98055.1"/>
    </source>
</evidence>
<evidence type="ECO:0000256" key="1">
    <source>
        <dbReference type="ARBA" id="ARBA00022801"/>
    </source>
</evidence>
<dbReference type="InterPro" id="IPR025202">
    <property type="entry name" value="PLD-like_dom"/>
</dbReference>
<dbReference type="SUPFAM" id="SSF56024">
    <property type="entry name" value="Phospholipase D/nuclease"/>
    <property type="match status" value="1"/>
</dbReference>
<evidence type="ECO:0000256" key="3">
    <source>
        <dbReference type="ARBA" id="ARBA00023098"/>
    </source>
</evidence>
<evidence type="ECO:0000259" key="5">
    <source>
        <dbReference type="Pfam" id="PF13091"/>
    </source>
</evidence>
<reference evidence="6 7" key="1">
    <citation type="submission" date="2013-07" db="EMBL/GenBank/DDBJ databases">
        <title>Genome of Archaeoglobus fulgidus.</title>
        <authorList>
            <person name="Fiebig A."/>
            <person name="Birkeland N.-K."/>
        </authorList>
    </citation>
    <scope>NUCLEOTIDE SEQUENCE [LARGE SCALE GENOMIC DNA]</scope>
    <source>
        <strain evidence="6 7">DSM 8774</strain>
    </source>
</reference>
<evidence type="ECO:0000256" key="2">
    <source>
        <dbReference type="ARBA" id="ARBA00022963"/>
    </source>
</evidence>
<keyword evidence="2" id="KW-0442">Lipid degradation</keyword>
<dbReference type="Gene3D" id="3.30.870.10">
    <property type="entry name" value="Endonuclease Chain A"/>
    <property type="match status" value="1"/>
</dbReference>
<dbReference type="GeneID" id="24794787"/>
<dbReference type="PANTHER" id="PTHR43856">
    <property type="entry name" value="CARDIOLIPIN HYDROLASE"/>
    <property type="match status" value="1"/>
</dbReference>
<feature type="domain" description="Phospholipase D-like" evidence="5">
    <location>
        <begin position="286"/>
        <end position="404"/>
    </location>
</feature>
<name>A0A075WCF1_ARCFL</name>
<keyword evidence="4" id="KW-1133">Transmembrane helix</keyword>
<protein>
    <recommendedName>
        <fullName evidence="5">Phospholipase D-like domain-containing protein</fullName>
    </recommendedName>
</protein>